<name>A0A1A8XJM0_9PROT</name>
<dbReference type="Proteomes" id="UP000199169">
    <property type="component" value="Unassembled WGS sequence"/>
</dbReference>
<evidence type="ECO:0000256" key="1">
    <source>
        <dbReference type="SAM" id="MobiDB-lite"/>
    </source>
</evidence>
<gene>
    <name evidence="3" type="ORF">ACCAA_130096</name>
</gene>
<dbReference type="AlphaFoldDB" id="A0A1A8XJM0"/>
<feature type="region of interest" description="Disordered" evidence="1">
    <location>
        <begin position="72"/>
        <end position="99"/>
    </location>
</feature>
<protein>
    <submittedName>
        <fullName evidence="3">Uncharacterized protein</fullName>
    </submittedName>
</protein>
<dbReference type="STRING" id="1860102.ACCAA_130096"/>
<dbReference type="EMBL" id="FLQX01000035">
    <property type="protein sequence ID" value="SBT04138.1"/>
    <property type="molecule type" value="Genomic_DNA"/>
</dbReference>
<evidence type="ECO:0000313" key="3">
    <source>
        <dbReference type="EMBL" id="SBT04138.1"/>
    </source>
</evidence>
<feature type="chain" id="PRO_5008381470" evidence="2">
    <location>
        <begin position="23"/>
        <end position="99"/>
    </location>
</feature>
<accession>A0A1A8XJM0</accession>
<keyword evidence="4" id="KW-1185">Reference proteome</keyword>
<evidence type="ECO:0000313" key="4">
    <source>
        <dbReference type="Proteomes" id="UP000199169"/>
    </source>
</evidence>
<sequence length="99" mass="10652">MIISKFALVALALAGCAAGALAVSRRPGRLEKRRLEEGLRTWEDEGGSLAPSVARATVRSSLALLSPDSLPGIPSSRSCSSRAYQPTAMMRSREWKPLR</sequence>
<dbReference type="PROSITE" id="PS51257">
    <property type="entry name" value="PROKAR_LIPOPROTEIN"/>
    <property type="match status" value="1"/>
</dbReference>
<evidence type="ECO:0000256" key="2">
    <source>
        <dbReference type="SAM" id="SignalP"/>
    </source>
</evidence>
<reference evidence="3 4" key="1">
    <citation type="submission" date="2016-06" db="EMBL/GenBank/DDBJ databases">
        <authorList>
            <person name="Kjaerup R.B."/>
            <person name="Dalgaard T.S."/>
            <person name="Juul-Madsen H.R."/>
        </authorList>
    </citation>
    <scope>NUCLEOTIDE SEQUENCE [LARGE SCALE GENOMIC DNA]</scope>
    <source>
        <strain evidence="3">3</strain>
    </source>
</reference>
<organism evidence="3 4">
    <name type="scientific">Candidatus Accumulibacter aalborgensis</name>
    <dbReference type="NCBI Taxonomy" id="1860102"/>
    <lineage>
        <taxon>Bacteria</taxon>
        <taxon>Pseudomonadati</taxon>
        <taxon>Pseudomonadota</taxon>
        <taxon>Betaproteobacteria</taxon>
        <taxon>Candidatus Accumulibacter</taxon>
    </lineage>
</organism>
<feature type="signal peptide" evidence="2">
    <location>
        <begin position="1"/>
        <end position="22"/>
    </location>
</feature>
<feature type="compositionally biased region" description="Polar residues" evidence="1">
    <location>
        <begin position="75"/>
        <end position="84"/>
    </location>
</feature>
<keyword evidence="2" id="KW-0732">Signal</keyword>
<proteinExistence type="predicted"/>